<organism evidence="2 3">
    <name type="scientific">Micromonospora avicenniae</name>
    <dbReference type="NCBI Taxonomy" id="1198245"/>
    <lineage>
        <taxon>Bacteria</taxon>
        <taxon>Bacillati</taxon>
        <taxon>Actinomycetota</taxon>
        <taxon>Actinomycetes</taxon>
        <taxon>Micromonosporales</taxon>
        <taxon>Micromonosporaceae</taxon>
        <taxon>Micromonospora</taxon>
    </lineage>
</organism>
<gene>
    <name evidence="2" type="ORF">SAMN05444858_102117</name>
</gene>
<dbReference type="Pfam" id="PF26136">
    <property type="entry name" value="SCO6045_C"/>
    <property type="match status" value="1"/>
</dbReference>
<protein>
    <recommendedName>
        <fullName evidence="1">SCO6045-like C-terminal domain-containing protein</fullName>
    </recommendedName>
</protein>
<dbReference type="Proteomes" id="UP000186004">
    <property type="component" value="Unassembled WGS sequence"/>
</dbReference>
<keyword evidence="3" id="KW-1185">Reference proteome</keyword>
<sequence length="166" mass="17349">MTGDAGTDRANNLAARQAELVAALVAGAPVPPGFAPAPLAAARAALLRKRAGGVARHWPLLAAALGADWPTTFAAWAADRPTNGALRDGWDLARALRDDGTLPPLGAEELAVREAGARYDGQRPPRPRRLPAIGRVRGAVAVQLAGRVRLVRPAPRVSFDPAGRDR</sequence>
<dbReference type="InterPro" id="IPR058711">
    <property type="entry name" value="SCO6045-like_C"/>
</dbReference>
<dbReference type="RefSeq" id="WP_076467616.1">
    <property type="nucleotide sequence ID" value="NZ_FTNF01000002.1"/>
</dbReference>
<dbReference type="STRING" id="1198245.SAMN05444858_102117"/>
<evidence type="ECO:0000313" key="3">
    <source>
        <dbReference type="Proteomes" id="UP000186004"/>
    </source>
</evidence>
<proteinExistence type="predicted"/>
<accession>A0A1N6S695</accession>
<feature type="domain" description="SCO6045-like C-terminal" evidence="1">
    <location>
        <begin position="14"/>
        <end position="97"/>
    </location>
</feature>
<name>A0A1N6S695_9ACTN</name>
<dbReference type="AlphaFoldDB" id="A0A1N6S695"/>
<evidence type="ECO:0000259" key="1">
    <source>
        <dbReference type="Pfam" id="PF26136"/>
    </source>
</evidence>
<dbReference type="EMBL" id="FTNF01000002">
    <property type="protein sequence ID" value="SIQ36609.1"/>
    <property type="molecule type" value="Genomic_DNA"/>
</dbReference>
<reference evidence="2 3" key="1">
    <citation type="submission" date="2017-01" db="EMBL/GenBank/DDBJ databases">
        <authorList>
            <person name="Mah S.A."/>
            <person name="Swanson W.J."/>
            <person name="Moy G.W."/>
            <person name="Vacquier V.D."/>
        </authorList>
    </citation>
    <scope>NUCLEOTIDE SEQUENCE [LARGE SCALE GENOMIC DNA]</scope>
    <source>
        <strain evidence="2 3">DSM 45758</strain>
    </source>
</reference>
<dbReference type="OrthoDB" id="4467560at2"/>
<evidence type="ECO:0000313" key="2">
    <source>
        <dbReference type="EMBL" id="SIQ36609.1"/>
    </source>
</evidence>